<evidence type="ECO:0000313" key="2">
    <source>
        <dbReference type="Proteomes" id="UP000031666"/>
    </source>
</evidence>
<organism evidence="1 2">
    <name type="scientific">Vibrio ishigakensis</name>
    <dbReference type="NCBI Taxonomy" id="1481914"/>
    <lineage>
        <taxon>Bacteria</taxon>
        <taxon>Pseudomonadati</taxon>
        <taxon>Pseudomonadota</taxon>
        <taxon>Gammaproteobacteria</taxon>
        <taxon>Vibrionales</taxon>
        <taxon>Vibrionaceae</taxon>
        <taxon>Vibrio</taxon>
    </lineage>
</organism>
<evidence type="ECO:0000313" key="1">
    <source>
        <dbReference type="EMBL" id="GAM77061.1"/>
    </source>
</evidence>
<reference evidence="1 2" key="2">
    <citation type="submission" date="2015-01" db="EMBL/GenBank/DDBJ databases">
        <authorList>
            <consortium name="NBRP consortium"/>
            <person name="Sawabe T."/>
            <person name="Meirelles P."/>
            <person name="Feng G."/>
            <person name="Sayaka M."/>
            <person name="Hattori M."/>
            <person name="Ohkuma M."/>
        </authorList>
    </citation>
    <scope>NUCLEOTIDE SEQUENCE [LARGE SCALE GENOMIC DNA]</scope>
    <source>
        <strain evidence="2">JCM 19241</strain>
    </source>
</reference>
<accession>A0A0B8QEM8</accession>
<sequence>MNNELAMALIHATSIIELLIPDDDDQREHILGLCKEWEAMARTIDFNGVKVTLGEGF</sequence>
<dbReference type="Proteomes" id="UP000031666">
    <property type="component" value="Unassembled WGS sequence"/>
</dbReference>
<gene>
    <name evidence="1" type="ORF">JCM19241_5957</name>
</gene>
<dbReference type="AlphaFoldDB" id="A0A0B8QEM8"/>
<reference evidence="1 2" key="1">
    <citation type="submission" date="2015-01" db="EMBL/GenBank/DDBJ databases">
        <title>Vibrio sp. C94 JCM 19241 whole genome shotgun sequence.</title>
        <authorList>
            <person name="Sawabe T."/>
            <person name="Meirelles P."/>
            <person name="Feng G."/>
            <person name="Sayaka M."/>
            <person name="Hattori M."/>
            <person name="Ohkuma M."/>
        </authorList>
    </citation>
    <scope>NUCLEOTIDE SEQUENCE [LARGE SCALE GENOMIC DNA]</scope>
    <source>
        <strain evidence="2">JCM 19241</strain>
    </source>
</reference>
<name>A0A0B8QEM8_9VIBR</name>
<dbReference type="EMBL" id="BBSC01000007">
    <property type="protein sequence ID" value="GAM77061.1"/>
    <property type="molecule type" value="Genomic_DNA"/>
</dbReference>
<comment type="caution">
    <text evidence="1">The sequence shown here is derived from an EMBL/GenBank/DDBJ whole genome shotgun (WGS) entry which is preliminary data.</text>
</comment>
<proteinExistence type="predicted"/>
<protein>
    <submittedName>
        <fullName evidence="1">Uncharacterized protein</fullName>
    </submittedName>
</protein>